<evidence type="ECO:0000313" key="2">
    <source>
        <dbReference type="EMBL" id="HIV23329.1"/>
    </source>
</evidence>
<gene>
    <name evidence="2" type="ORF">IAC80_05255</name>
</gene>
<dbReference type="EMBL" id="DVOS01000045">
    <property type="protein sequence ID" value="HIV23329.1"/>
    <property type="molecule type" value="Genomic_DNA"/>
</dbReference>
<protein>
    <submittedName>
        <fullName evidence="2">Metallophosphoesterase family protein</fullName>
    </submittedName>
</protein>
<dbReference type="Pfam" id="PF00149">
    <property type="entry name" value="Metallophos"/>
    <property type="match status" value="1"/>
</dbReference>
<dbReference type="GO" id="GO:0016787">
    <property type="term" value="F:hydrolase activity"/>
    <property type="evidence" value="ECO:0007669"/>
    <property type="project" value="InterPro"/>
</dbReference>
<dbReference type="InterPro" id="IPR029052">
    <property type="entry name" value="Metallo-depent_PP-like"/>
</dbReference>
<dbReference type="InterPro" id="IPR004843">
    <property type="entry name" value="Calcineurin-like_PHP"/>
</dbReference>
<accession>A0A9D1P035</accession>
<reference evidence="2" key="2">
    <citation type="journal article" date="2021" name="PeerJ">
        <title>Extensive microbial diversity within the chicken gut microbiome revealed by metagenomics and culture.</title>
        <authorList>
            <person name="Gilroy R."/>
            <person name="Ravi A."/>
            <person name="Getino M."/>
            <person name="Pursley I."/>
            <person name="Horton D.L."/>
            <person name="Alikhan N.F."/>
            <person name="Baker D."/>
            <person name="Gharbi K."/>
            <person name="Hall N."/>
            <person name="Watson M."/>
            <person name="Adriaenssens E.M."/>
            <person name="Foster-Nyarko E."/>
            <person name="Jarju S."/>
            <person name="Secka A."/>
            <person name="Antonio M."/>
            <person name="Oren A."/>
            <person name="Chaudhuri R.R."/>
            <person name="La Ragione R."/>
            <person name="Hildebrand F."/>
            <person name="Pallen M.J."/>
        </authorList>
    </citation>
    <scope>NUCLEOTIDE SEQUENCE</scope>
    <source>
        <strain evidence="2">ChiBcec6-7307</strain>
    </source>
</reference>
<evidence type="ECO:0000313" key="3">
    <source>
        <dbReference type="Proteomes" id="UP000886889"/>
    </source>
</evidence>
<name>A0A9D1P035_9FIRM</name>
<dbReference type="Proteomes" id="UP000886889">
    <property type="component" value="Unassembled WGS sequence"/>
</dbReference>
<organism evidence="2 3">
    <name type="scientific">Candidatus Merdiplasma excrementigallinarum</name>
    <dbReference type="NCBI Taxonomy" id="2840864"/>
    <lineage>
        <taxon>Bacteria</taxon>
        <taxon>Bacillati</taxon>
        <taxon>Bacillota</taxon>
        <taxon>Clostridia</taxon>
        <taxon>Lachnospirales</taxon>
        <taxon>Lachnospiraceae</taxon>
        <taxon>Lachnospiraceae incertae sedis</taxon>
        <taxon>Candidatus Merdiplasma</taxon>
    </lineage>
</organism>
<comment type="caution">
    <text evidence="2">The sequence shown here is derived from an EMBL/GenBank/DDBJ whole genome shotgun (WGS) entry which is preliminary data.</text>
</comment>
<sequence length="213" mass="25243">MRYFISDLHFYHQNLNEQMDCRGFADGKEMNEYMIRQWNRRVGPKDEVVILGDLSVGKGKATNAIVEQLNGRLILLEGNHDRFLEDKQFDRSRFEWIGPYLELQDHKRKLVLCHYPILCYNGQYRKMRDGSDRTFMLYGHVHNTCDELLIHQFQTITRNTLRPLRGQEEPGHIPCHMINCFCMFSDYTPLTLEEWIEKDGERRAGLGESLIQN</sequence>
<evidence type="ECO:0000259" key="1">
    <source>
        <dbReference type="Pfam" id="PF00149"/>
    </source>
</evidence>
<proteinExistence type="predicted"/>
<feature type="domain" description="Calcineurin-like phosphoesterase" evidence="1">
    <location>
        <begin position="4"/>
        <end position="144"/>
    </location>
</feature>
<dbReference type="Gene3D" id="3.60.21.10">
    <property type="match status" value="1"/>
</dbReference>
<dbReference type="AlphaFoldDB" id="A0A9D1P035"/>
<dbReference type="SUPFAM" id="SSF56300">
    <property type="entry name" value="Metallo-dependent phosphatases"/>
    <property type="match status" value="1"/>
</dbReference>
<reference evidence="2" key="1">
    <citation type="submission" date="2020-10" db="EMBL/GenBank/DDBJ databases">
        <authorList>
            <person name="Gilroy R."/>
        </authorList>
    </citation>
    <scope>NUCLEOTIDE SEQUENCE</scope>
    <source>
        <strain evidence="2">ChiBcec6-7307</strain>
    </source>
</reference>